<keyword evidence="1" id="KW-0547">Nucleotide-binding</keyword>
<dbReference type="Proteomes" id="UP001523216">
    <property type="component" value="Unassembled WGS sequence"/>
</dbReference>
<evidence type="ECO:0000313" key="6">
    <source>
        <dbReference type="Proteomes" id="UP001523216"/>
    </source>
</evidence>
<evidence type="ECO:0000256" key="1">
    <source>
        <dbReference type="ARBA" id="ARBA00022741"/>
    </source>
</evidence>
<dbReference type="Gene3D" id="3.90.640.10">
    <property type="entry name" value="Actin, Chain A, domain 4"/>
    <property type="match status" value="1"/>
</dbReference>
<sequence length="629" mass="64610">MATDDHLHLSIYLGARWTAAVASVGSRTWPVTFDGQTRIPSGVWIDPQTGSATVAASGLAAAASRPDGYIPDPLTVMRITPDDADTRPLTAVTELLAYVANTTSAQAGSAVAALTVTTPQPWGPKSRQRLAHAATAAGLPEPAIVTTAAAAAAVAPGELENQAGRLVLVCAIGDDFPHLTVLDTANQYTQLAATTARDPDVPGIDHALAATTRQRLGVEDTSDGLDWQTTAEISRARTALAGIARTPVLLPGHTDPVVLERADLAKASQPHLDRIAPALRQALDDAAIDQADIAATVLVADDATVSAAEAALTDAGLTPRTNLTQPDQLASGAARLTRATHPSAGPTAATTRLPRARLTVSSLTAVVVLAAASVALLLQTVSTADISTISTIIVGVRLPVSQLALAAVLAATAVVAAAQLAPTTWLSPQGMNDTASTGYLLRRSYLGAAAAGLALAGLWGLGTGVGVGWTDPAYLRWTLTAATPIAACAVVTAAVSPRVPAARLGDWLPRMRPPVWPIAVAAAGVYLVRSAYTLTFPTNLTGFPALTASVGAALLGAATAATVTHRLGIRLALGFILVPGYALVVSVNTIGYLTATYVAALLWWHLAATARTVREAAPDNFITRWLTEI</sequence>
<dbReference type="PANTHER" id="PTHR42749:SF1">
    <property type="entry name" value="CELL SHAPE-DETERMINING PROTEIN MREB"/>
    <property type="match status" value="1"/>
</dbReference>
<feature type="transmembrane region" description="Helical" evidence="4">
    <location>
        <begin position="401"/>
        <end position="423"/>
    </location>
</feature>
<proteinExistence type="predicted"/>
<protein>
    <submittedName>
        <fullName evidence="5">Hsp70 family protein</fullName>
    </submittedName>
</protein>
<keyword evidence="4" id="KW-1133">Transmembrane helix</keyword>
<evidence type="ECO:0000256" key="2">
    <source>
        <dbReference type="ARBA" id="ARBA00022840"/>
    </source>
</evidence>
<feature type="transmembrane region" description="Helical" evidence="4">
    <location>
        <begin position="360"/>
        <end position="381"/>
    </location>
</feature>
<dbReference type="InterPro" id="IPR013126">
    <property type="entry name" value="Hsp_70_fam"/>
</dbReference>
<evidence type="ECO:0000256" key="3">
    <source>
        <dbReference type="ARBA" id="ARBA00023186"/>
    </source>
</evidence>
<comment type="caution">
    <text evidence="5">The sequence shown here is derived from an EMBL/GenBank/DDBJ whole genome shotgun (WGS) entry which is preliminary data.</text>
</comment>
<dbReference type="RefSeq" id="WP_251798091.1">
    <property type="nucleotide sequence ID" value="NZ_JAMQOL010000015.1"/>
</dbReference>
<keyword evidence="4" id="KW-0472">Membrane</keyword>
<dbReference type="Pfam" id="PF00012">
    <property type="entry name" value="HSP70"/>
    <property type="match status" value="1"/>
</dbReference>
<evidence type="ECO:0000313" key="5">
    <source>
        <dbReference type="EMBL" id="MCM4078249.1"/>
    </source>
</evidence>
<evidence type="ECO:0000256" key="4">
    <source>
        <dbReference type="SAM" id="Phobius"/>
    </source>
</evidence>
<organism evidence="5 6">
    <name type="scientific">Paractinoplanes hotanensis</name>
    <dbReference type="NCBI Taxonomy" id="2906497"/>
    <lineage>
        <taxon>Bacteria</taxon>
        <taxon>Bacillati</taxon>
        <taxon>Actinomycetota</taxon>
        <taxon>Actinomycetes</taxon>
        <taxon>Micromonosporales</taxon>
        <taxon>Micromonosporaceae</taxon>
        <taxon>Paractinoplanes</taxon>
    </lineage>
</organism>
<feature type="transmembrane region" description="Helical" evidence="4">
    <location>
        <begin position="540"/>
        <end position="560"/>
    </location>
</feature>
<keyword evidence="2" id="KW-0067">ATP-binding</keyword>
<accession>A0ABT0XWV3</accession>
<dbReference type="EMBL" id="JAMQOL010000015">
    <property type="protein sequence ID" value="MCM4078249.1"/>
    <property type="molecule type" value="Genomic_DNA"/>
</dbReference>
<feature type="transmembrane region" description="Helical" evidence="4">
    <location>
        <begin position="515"/>
        <end position="534"/>
    </location>
</feature>
<reference evidence="5 6" key="1">
    <citation type="submission" date="2022-06" db="EMBL/GenBank/DDBJ databases">
        <title>Actinoplanes abujensis sp. nov., isolated from Nigerian arid soil.</title>
        <authorList>
            <person name="Ding P."/>
        </authorList>
    </citation>
    <scope>NUCLEOTIDE SEQUENCE [LARGE SCALE GENOMIC DNA]</scope>
    <source>
        <strain evidence="6">TRM88002</strain>
    </source>
</reference>
<feature type="transmembrane region" description="Helical" evidence="4">
    <location>
        <begin position="444"/>
        <end position="462"/>
    </location>
</feature>
<keyword evidence="4" id="KW-0812">Transmembrane</keyword>
<keyword evidence="3" id="KW-0143">Chaperone</keyword>
<gene>
    <name evidence="5" type="ORF">LXN57_11805</name>
</gene>
<dbReference type="Gene3D" id="3.30.420.40">
    <property type="match status" value="2"/>
</dbReference>
<feature type="transmembrane region" description="Helical" evidence="4">
    <location>
        <begin position="474"/>
        <end position="495"/>
    </location>
</feature>
<keyword evidence="6" id="KW-1185">Reference proteome</keyword>
<dbReference type="PANTHER" id="PTHR42749">
    <property type="entry name" value="CELL SHAPE-DETERMINING PROTEIN MREB"/>
    <property type="match status" value="1"/>
</dbReference>
<dbReference type="SUPFAM" id="SSF53067">
    <property type="entry name" value="Actin-like ATPase domain"/>
    <property type="match status" value="1"/>
</dbReference>
<dbReference type="InterPro" id="IPR043129">
    <property type="entry name" value="ATPase_NBD"/>
</dbReference>
<feature type="transmembrane region" description="Helical" evidence="4">
    <location>
        <begin position="590"/>
        <end position="608"/>
    </location>
</feature>
<name>A0ABT0XWV3_9ACTN</name>